<organism evidence="9 10">
    <name type="scientific">Bacteroides sedimenti</name>
    <dbReference type="NCBI Taxonomy" id="2136147"/>
    <lineage>
        <taxon>Bacteria</taxon>
        <taxon>Pseudomonadati</taxon>
        <taxon>Bacteroidota</taxon>
        <taxon>Bacteroidia</taxon>
        <taxon>Bacteroidales</taxon>
        <taxon>Bacteroidaceae</taxon>
        <taxon>Bacteroides</taxon>
    </lineage>
</organism>
<evidence type="ECO:0000256" key="5">
    <source>
        <dbReference type="ARBA" id="ARBA00022807"/>
    </source>
</evidence>
<keyword evidence="10" id="KW-1185">Reference proteome</keyword>
<protein>
    <recommendedName>
        <fullName evidence="11">T9SS type A sorting domain-containing protein</fullName>
    </recommendedName>
</protein>
<dbReference type="InterPro" id="IPR044934">
    <property type="entry name" value="Streptopain_sf"/>
</dbReference>
<dbReference type="Proteomes" id="UP001496674">
    <property type="component" value="Chromosome"/>
</dbReference>
<name>A0ABN6Z2W6_9BACE</name>
<dbReference type="PRINTS" id="PR00797">
    <property type="entry name" value="STREPTOPAIN"/>
</dbReference>
<evidence type="ECO:0000256" key="3">
    <source>
        <dbReference type="ARBA" id="ARBA00022729"/>
    </source>
</evidence>
<dbReference type="NCBIfam" id="TIGR04183">
    <property type="entry name" value="Por_Secre_tail"/>
    <property type="match status" value="1"/>
</dbReference>
<evidence type="ECO:0000256" key="4">
    <source>
        <dbReference type="ARBA" id="ARBA00022801"/>
    </source>
</evidence>
<evidence type="ECO:0000259" key="6">
    <source>
        <dbReference type="Pfam" id="PF07705"/>
    </source>
</evidence>
<dbReference type="InterPro" id="IPR000200">
    <property type="entry name" value="Peptidase_C10"/>
</dbReference>
<dbReference type="EMBL" id="AP028055">
    <property type="protein sequence ID" value="BEG98864.1"/>
    <property type="molecule type" value="Genomic_DNA"/>
</dbReference>
<gene>
    <name evidence="9" type="ORF">BSYN_11290</name>
</gene>
<dbReference type="InterPro" id="IPR038765">
    <property type="entry name" value="Papain-like_cys_pep_sf"/>
</dbReference>
<feature type="domain" description="Secretion system C-terminal sorting" evidence="8">
    <location>
        <begin position="750"/>
        <end position="818"/>
    </location>
</feature>
<comment type="similarity">
    <text evidence="1">Belongs to the peptidase C10 family.</text>
</comment>
<keyword evidence="5" id="KW-0788">Thiol protease</keyword>
<dbReference type="Gene3D" id="3.90.70.50">
    <property type="entry name" value="Peptidase C10, streptopain"/>
    <property type="match status" value="1"/>
</dbReference>
<keyword evidence="4" id="KW-0378">Hydrolase</keyword>
<dbReference type="Pfam" id="PF07705">
    <property type="entry name" value="CARDB"/>
    <property type="match status" value="1"/>
</dbReference>
<dbReference type="InterPro" id="IPR026444">
    <property type="entry name" value="Secre_tail"/>
</dbReference>
<evidence type="ECO:0000259" key="8">
    <source>
        <dbReference type="Pfam" id="PF18962"/>
    </source>
</evidence>
<dbReference type="InterPro" id="IPR025896">
    <property type="entry name" value="Spi_Prtas-inh"/>
</dbReference>
<evidence type="ECO:0000259" key="7">
    <source>
        <dbReference type="Pfam" id="PF13734"/>
    </source>
</evidence>
<dbReference type="InterPro" id="IPR011635">
    <property type="entry name" value="CARDB"/>
</dbReference>
<keyword evidence="3" id="KW-0732">Signal</keyword>
<feature type="domain" description="CARDB" evidence="6">
    <location>
        <begin position="505"/>
        <end position="596"/>
    </location>
</feature>
<dbReference type="Pfam" id="PF01640">
    <property type="entry name" value="Peptidase_C10"/>
    <property type="match status" value="1"/>
</dbReference>
<evidence type="ECO:0008006" key="11">
    <source>
        <dbReference type="Google" id="ProtNLM"/>
    </source>
</evidence>
<dbReference type="Pfam" id="PF18962">
    <property type="entry name" value="Por_Secre_tail"/>
    <property type="match status" value="1"/>
</dbReference>
<keyword evidence="2" id="KW-0645">Protease</keyword>
<dbReference type="SUPFAM" id="SSF54001">
    <property type="entry name" value="Cysteine proteinases"/>
    <property type="match status" value="1"/>
</dbReference>
<sequence>MSIDGAALKLVYTCADSIVTRSSDRDVYYYVFNIGENNGFVIVSGDDRAKDILGYSDGGSFDINFLPPNFVYWLDCYKQELRALMEQPDTAAIASTVQLNALNENVREATYATSVAPLLGKMKWNQDFPFNNFCPFIGDTERAPAGCVVIAMAQVMKYYKWPVSGTGSNTYTPKGFTEPLSVDFSQTTYDWDNMLETYTKNGSSTQIQNDAVATLIYHAGVASSTDYNKESRTNPIKRGRAMIDHFGYDSNMQLYERDYYSKSEWVDKLKEELNVKRPVIFEGNNTKDGHAFVCDGYDVNNLFHFNWGWGGVSDGYYELSALNVYSFGYADGFNWYQSVTTGIQKAGSSSSEPTYQVRLNTTLDVSSNSATSAISSTNVTSQKSAISSISVSGQISNNGINNFVGKTGIALYNQNGFVLLIDSFSINMEPIALINDHVGEGWTKVDYNALKLSEVAYGNYQLYSVYKANDQADWQIMRGKVGTPNYLNVTITSSEISINYPDVRPKLTLNSLSVTGNLYQNKTGRFNVNITNNGGEYNSIIRVELFLKSDIKVFQRVSINPINIPAGETKSFDLLGNISLAPGEYYLVVSYDPLNDRLKSVEEEIFGVVKIVNILSEPAEKPLLMLTSKISLPDSTKVSRNEMLTANIKNVGGYFNNKIIAFIFQPSSSQSISDFGFQTIFLDKNEEKTIDFKGYLNLDPGNYIAALYYRDETDSQWIPFTPYEDSWLSFTLVNDPTSVKQTSKVKPVVSPNPVTDKLCLQSDEVVEVISIMDLSGKQVLLINPQVSGEIIIPVEKLTSGVYIIQLETTTGMQTCKFIKK</sequence>
<evidence type="ECO:0000256" key="2">
    <source>
        <dbReference type="ARBA" id="ARBA00022670"/>
    </source>
</evidence>
<feature type="domain" description="Spi protease inhibitor" evidence="7">
    <location>
        <begin position="23"/>
        <end position="80"/>
    </location>
</feature>
<dbReference type="Gene3D" id="2.60.40.10">
    <property type="entry name" value="Immunoglobulins"/>
    <property type="match status" value="1"/>
</dbReference>
<evidence type="ECO:0000313" key="9">
    <source>
        <dbReference type="EMBL" id="BEG98864.1"/>
    </source>
</evidence>
<dbReference type="Pfam" id="PF13734">
    <property type="entry name" value="Inhibitor_I69"/>
    <property type="match status" value="1"/>
</dbReference>
<evidence type="ECO:0000313" key="10">
    <source>
        <dbReference type="Proteomes" id="UP001496674"/>
    </source>
</evidence>
<proteinExistence type="inferred from homology"/>
<reference evidence="9 10" key="1">
    <citation type="submission" date="2023-04" db="EMBL/GenBank/DDBJ databases">
        <title>Draft genome sequence of acteroides sedimenti strain YN3PY1.</title>
        <authorList>
            <person name="Yoshida N."/>
        </authorList>
    </citation>
    <scope>NUCLEOTIDE SEQUENCE [LARGE SCALE GENOMIC DNA]</scope>
    <source>
        <strain evidence="9 10">YN3PY1</strain>
    </source>
</reference>
<dbReference type="InterPro" id="IPR013783">
    <property type="entry name" value="Ig-like_fold"/>
</dbReference>
<evidence type="ECO:0000256" key="1">
    <source>
        <dbReference type="ARBA" id="ARBA00009693"/>
    </source>
</evidence>
<accession>A0ABN6Z2W6</accession>